<proteinExistence type="predicted"/>
<feature type="transmembrane region" description="Helical" evidence="7">
    <location>
        <begin position="454"/>
        <end position="477"/>
    </location>
</feature>
<comment type="subcellular location">
    <subcellularLocation>
        <location evidence="1">Membrane</location>
        <topology evidence="1">Multi-pass membrane protein</topology>
    </subcellularLocation>
</comment>
<gene>
    <name evidence="9" type="ORF">HKI87_01g00270</name>
</gene>
<feature type="transmembrane region" description="Helical" evidence="7">
    <location>
        <begin position="130"/>
        <end position="155"/>
    </location>
</feature>
<dbReference type="InterPro" id="IPR050930">
    <property type="entry name" value="MFS_Vesicular_Transporter"/>
</dbReference>
<feature type="transmembrane region" description="Helical" evidence="7">
    <location>
        <begin position="194"/>
        <end position="214"/>
    </location>
</feature>
<evidence type="ECO:0000313" key="9">
    <source>
        <dbReference type="EMBL" id="WZN58505.1"/>
    </source>
</evidence>
<dbReference type="AlphaFoldDB" id="A0AAX4NY43"/>
<evidence type="ECO:0000256" key="5">
    <source>
        <dbReference type="ARBA" id="ARBA00023136"/>
    </source>
</evidence>
<evidence type="ECO:0000256" key="3">
    <source>
        <dbReference type="ARBA" id="ARBA00022692"/>
    </source>
</evidence>
<keyword evidence="3 7" id="KW-0812">Transmembrane</keyword>
<feature type="transmembrane region" description="Helical" evidence="7">
    <location>
        <begin position="167"/>
        <end position="188"/>
    </location>
</feature>
<evidence type="ECO:0000256" key="7">
    <source>
        <dbReference type="SAM" id="Phobius"/>
    </source>
</evidence>
<evidence type="ECO:0000256" key="2">
    <source>
        <dbReference type="ARBA" id="ARBA00022448"/>
    </source>
</evidence>
<protein>
    <submittedName>
        <fullName evidence="9">MFS general substrate transporter</fullName>
    </submittedName>
</protein>
<feature type="compositionally biased region" description="Basic and acidic residues" evidence="6">
    <location>
        <begin position="1"/>
        <end position="17"/>
    </location>
</feature>
<feature type="compositionally biased region" description="Polar residues" evidence="6">
    <location>
        <begin position="506"/>
        <end position="525"/>
    </location>
</feature>
<reference evidence="9 10" key="1">
    <citation type="submission" date="2024-03" db="EMBL/GenBank/DDBJ databases">
        <title>Complete genome sequence of the green alga Chloropicon roscoffensis RCC1871.</title>
        <authorList>
            <person name="Lemieux C."/>
            <person name="Pombert J.-F."/>
            <person name="Otis C."/>
            <person name="Turmel M."/>
        </authorList>
    </citation>
    <scope>NUCLEOTIDE SEQUENCE [LARGE SCALE GENOMIC DNA]</scope>
    <source>
        <strain evidence="9 10">RCC1871</strain>
    </source>
</reference>
<dbReference type="InterPro" id="IPR011701">
    <property type="entry name" value="MFS"/>
</dbReference>
<feature type="transmembrane region" description="Helical" evidence="7">
    <location>
        <begin position="67"/>
        <end position="88"/>
    </location>
</feature>
<feature type="transmembrane region" description="Helical" evidence="7">
    <location>
        <begin position="31"/>
        <end position="55"/>
    </location>
</feature>
<dbReference type="InterPro" id="IPR036259">
    <property type="entry name" value="MFS_trans_sf"/>
</dbReference>
<evidence type="ECO:0000256" key="6">
    <source>
        <dbReference type="SAM" id="MobiDB-lite"/>
    </source>
</evidence>
<evidence type="ECO:0000256" key="1">
    <source>
        <dbReference type="ARBA" id="ARBA00004141"/>
    </source>
</evidence>
<dbReference type="PANTHER" id="PTHR23506:SF26">
    <property type="entry name" value="MFS-TYPE TRANSPORTER SLC18B1"/>
    <property type="match status" value="1"/>
</dbReference>
<feature type="region of interest" description="Disordered" evidence="6">
    <location>
        <begin position="1"/>
        <end position="23"/>
    </location>
</feature>
<dbReference type="PANTHER" id="PTHR23506">
    <property type="entry name" value="GH10249P"/>
    <property type="match status" value="1"/>
</dbReference>
<keyword evidence="10" id="KW-1185">Reference proteome</keyword>
<feature type="domain" description="Major facilitator superfamily (MFS) profile" evidence="8">
    <location>
        <begin position="33"/>
        <end position="478"/>
    </location>
</feature>
<accession>A0AAX4NY43</accession>
<feature type="transmembrane region" description="Helical" evidence="7">
    <location>
        <begin position="318"/>
        <end position="337"/>
    </location>
</feature>
<sequence>MESDEGRSLLSPKRHDDDGPDPSNLTWGEKAVVLALMTSVSFSTNITISLVLPFLPQEINSLGLPGQLLTGFVFAVFPFMILVLSPLCNVLARKLGRVPLLYAGVPLQASCVVVFGMATEFTKSPTGVVALFLVSRALQGFGAAMANLAIFAIVAESFPESLGKVMGFNEVIIGVGFMTGPVLGSLLYSYGGFALPFLAASGVLTLSFPFVVAFHRQHEAKHELERERERERQVAFYSAEEGLTPSSSQRELGMVAGDGGAGKPGGGEEGFWAQVLEVVSWRLVLSALVLLIGTGAFGWVETILSLHLQDDLGFQDKYIGMVFAVINVTYSLCGPFVGALADKFGYKPIMIAGLALTGVSFVMVGPVSDTVGRAFGRRDQVVYEVALLALFGAFQSLTMIPTLPAMKECVPGTHSQHKINTVVMIFNQFQNCGLMFSPPVTGALAPAIGWADTMALYGGLCIALAAASASFFGVYGGKLPQEGKLPRTASYDATAPLLVPSRGDPAQNSQNSISGSFSRSHSLQSPVVMGYSPMEERFRKRREQGGDAG</sequence>
<feature type="region of interest" description="Disordered" evidence="6">
    <location>
        <begin position="496"/>
        <end position="549"/>
    </location>
</feature>
<keyword evidence="4 7" id="KW-1133">Transmembrane helix</keyword>
<evidence type="ECO:0000256" key="4">
    <source>
        <dbReference type="ARBA" id="ARBA00022989"/>
    </source>
</evidence>
<dbReference type="GO" id="GO:0022857">
    <property type="term" value="F:transmembrane transporter activity"/>
    <property type="evidence" value="ECO:0007669"/>
    <property type="project" value="InterPro"/>
</dbReference>
<dbReference type="Gene3D" id="1.20.1250.20">
    <property type="entry name" value="MFS general substrate transporter like domains"/>
    <property type="match status" value="2"/>
</dbReference>
<keyword evidence="2" id="KW-0813">Transport</keyword>
<organism evidence="9 10">
    <name type="scientific">Chloropicon roscoffensis</name>
    <dbReference type="NCBI Taxonomy" id="1461544"/>
    <lineage>
        <taxon>Eukaryota</taxon>
        <taxon>Viridiplantae</taxon>
        <taxon>Chlorophyta</taxon>
        <taxon>Chloropicophyceae</taxon>
        <taxon>Chloropicales</taxon>
        <taxon>Chloropicaceae</taxon>
        <taxon>Chloropicon</taxon>
    </lineage>
</organism>
<name>A0AAX4NY43_9CHLO</name>
<dbReference type="Proteomes" id="UP001472866">
    <property type="component" value="Chromosome 01"/>
</dbReference>
<dbReference type="GO" id="GO:0016020">
    <property type="term" value="C:membrane"/>
    <property type="evidence" value="ECO:0007669"/>
    <property type="project" value="UniProtKB-SubCell"/>
</dbReference>
<evidence type="ECO:0000259" key="8">
    <source>
        <dbReference type="PROSITE" id="PS50850"/>
    </source>
</evidence>
<dbReference type="Pfam" id="PF07690">
    <property type="entry name" value="MFS_1"/>
    <property type="match status" value="1"/>
</dbReference>
<dbReference type="InterPro" id="IPR020846">
    <property type="entry name" value="MFS_dom"/>
</dbReference>
<dbReference type="CDD" id="cd17325">
    <property type="entry name" value="MFS_MdtG_SLC18_like"/>
    <property type="match status" value="1"/>
</dbReference>
<keyword evidence="5 7" id="KW-0472">Membrane</keyword>
<evidence type="ECO:0000313" key="10">
    <source>
        <dbReference type="Proteomes" id="UP001472866"/>
    </source>
</evidence>
<feature type="transmembrane region" description="Helical" evidence="7">
    <location>
        <begin position="100"/>
        <end position="118"/>
    </location>
</feature>
<feature type="transmembrane region" description="Helical" evidence="7">
    <location>
        <begin position="283"/>
        <end position="306"/>
    </location>
</feature>
<dbReference type="EMBL" id="CP151501">
    <property type="protein sequence ID" value="WZN58505.1"/>
    <property type="molecule type" value="Genomic_DNA"/>
</dbReference>
<dbReference type="SUPFAM" id="SSF103473">
    <property type="entry name" value="MFS general substrate transporter"/>
    <property type="match status" value="1"/>
</dbReference>
<dbReference type="PROSITE" id="PS50850">
    <property type="entry name" value="MFS"/>
    <property type="match status" value="1"/>
</dbReference>
<feature type="transmembrane region" description="Helical" evidence="7">
    <location>
        <begin position="380"/>
        <end position="400"/>
    </location>
</feature>